<proteinExistence type="predicted"/>
<keyword evidence="3" id="KW-1185">Reference proteome</keyword>
<sequence>MFEKTKAYQIINIKGQKVAKTQVSDANSIEIQISELSDGIYVLNLYLNDKVKSYKFIKN</sequence>
<dbReference type="Proteomes" id="UP001595616">
    <property type="component" value="Unassembled WGS sequence"/>
</dbReference>
<accession>A0ABV7YVZ6</accession>
<gene>
    <name evidence="2" type="ORF">ACFOOI_10380</name>
</gene>
<evidence type="ECO:0000313" key="2">
    <source>
        <dbReference type="EMBL" id="MFC3811061.1"/>
    </source>
</evidence>
<feature type="domain" description="Secretion system C-terminal sorting" evidence="1">
    <location>
        <begin position="6"/>
        <end position="57"/>
    </location>
</feature>
<dbReference type="InterPro" id="IPR026444">
    <property type="entry name" value="Secre_tail"/>
</dbReference>
<organism evidence="2 3">
    <name type="scientific">Lacihabitans lacunae</name>
    <dbReference type="NCBI Taxonomy" id="1028214"/>
    <lineage>
        <taxon>Bacteria</taxon>
        <taxon>Pseudomonadati</taxon>
        <taxon>Bacteroidota</taxon>
        <taxon>Cytophagia</taxon>
        <taxon>Cytophagales</taxon>
        <taxon>Leadbetterellaceae</taxon>
        <taxon>Lacihabitans</taxon>
    </lineage>
</organism>
<dbReference type="RefSeq" id="WP_379840215.1">
    <property type="nucleotide sequence ID" value="NZ_JBHRYQ010000001.1"/>
</dbReference>
<protein>
    <submittedName>
        <fullName evidence="2">T9SS type A sorting domain-containing protein</fullName>
    </submittedName>
</protein>
<comment type="caution">
    <text evidence="2">The sequence shown here is derived from an EMBL/GenBank/DDBJ whole genome shotgun (WGS) entry which is preliminary data.</text>
</comment>
<evidence type="ECO:0000259" key="1">
    <source>
        <dbReference type="Pfam" id="PF18962"/>
    </source>
</evidence>
<dbReference type="Pfam" id="PF18962">
    <property type="entry name" value="Por_Secre_tail"/>
    <property type="match status" value="1"/>
</dbReference>
<name>A0ABV7YVZ6_9BACT</name>
<dbReference type="EMBL" id="JBHRYQ010000001">
    <property type="protein sequence ID" value="MFC3811061.1"/>
    <property type="molecule type" value="Genomic_DNA"/>
</dbReference>
<evidence type="ECO:0000313" key="3">
    <source>
        <dbReference type="Proteomes" id="UP001595616"/>
    </source>
</evidence>
<reference evidence="3" key="1">
    <citation type="journal article" date="2019" name="Int. J. Syst. Evol. Microbiol.">
        <title>The Global Catalogue of Microorganisms (GCM) 10K type strain sequencing project: providing services to taxonomists for standard genome sequencing and annotation.</title>
        <authorList>
            <consortium name="The Broad Institute Genomics Platform"/>
            <consortium name="The Broad Institute Genome Sequencing Center for Infectious Disease"/>
            <person name="Wu L."/>
            <person name="Ma J."/>
        </authorList>
    </citation>
    <scope>NUCLEOTIDE SEQUENCE [LARGE SCALE GENOMIC DNA]</scope>
    <source>
        <strain evidence="3">CECT 7956</strain>
    </source>
</reference>
<dbReference type="NCBIfam" id="TIGR04183">
    <property type="entry name" value="Por_Secre_tail"/>
    <property type="match status" value="1"/>
</dbReference>